<comment type="subcellular location">
    <subcellularLocation>
        <location evidence="5">Cytoplasm</location>
    </subcellularLocation>
</comment>
<evidence type="ECO:0000313" key="8">
    <source>
        <dbReference type="EMBL" id="PQA60263.1"/>
    </source>
</evidence>
<dbReference type="Proteomes" id="UP000239590">
    <property type="component" value="Unassembled WGS sequence"/>
</dbReference>
<keyword evidence="2 5" id="KW-0690">Ribosome biogenesis</keyword>
<evidence type="ECO:0000313" key="9">
    <source>
        <dbReference type="Proteomes" id="UP000239590"/>
    </source>
</evidence>
<dbReference type="Gene3D" id="2.30.30.240">
    <property type="entry name" value="PRC-barrel domain"/>
    <property type="match status" value="1"/>
</dbReference>
<evidence type="ECO:0000256" key="5">
    <source>
        <dbReference type="HAMAP-Rule" id="MF_00014"/>
    </source>
</evidence>
<dbReference type="InterPro" id="IPR009000">
    <property type="entry name" value="Transl_B-barrel_sf"/>
</dbReference>
<comment type="caution">
    <text evidence="8">The sequence shown here is derived from an EMBL/GenBank/DDBJ whole genome shotgun (WGS) entry which is preliminary data.</text>
</comment>
<keyword evidence="4 5" id="KW-0143">Chaperone</keyword>
<dbReference type="GO" id="GO:0042274">
    <property type="term" value="P:ribosomal small subunit biogenesis"/>
    <property type="evidence" value="ECO:0007669"/>
    <property type="project" value="UniProtKB-UniRule"/>
</dbReference>
<name>A0A2S7IRB8_9BACT</name>
<dbReference type="NCBIfam" id="TIGR02273">
    <property type="entry name" value="16S_RimM"/>
    <property type="match status" value="1"/>
</dbReference>
<protein>
    <recommendedName>
        <fullName evidence="5">Ribosome maturation factor RimM</fullName>
    </recommendedName>
</protein>
<dbReference type="OrthoDB" id="9810331at2"/>
<dbReference type="InterPro" id="IPR036976">
    <property type="entry name" value="RimM_N_sf"/>
</dbReference>
<dbReference type="Gene3D" id="2.40.30.60">
    <property type="entry name" value="RimM"/>
    <property type="match status" value="1"/>
</dbReference>
<comment type="subunit">
    <text evidence="5">Binds ribosomal protein uS19.</text>
</comment>
<dbReference type="SUPFAM" id="SSF50447">
    <property type="entry name" value="Translation proteins"/>
    <property type="match status" value="1"/>
</dbReference>
<keyword evidence="1 5" id="KW-0963">Cytoplasm</keyword>
<evidence type="ECO:0000256" key="2">
    <source>
        <dbReference type="ARBA" id="ARBA00022517"/>
    </source>
</evidence>
<dbReference type="GO" id="GO:0005737">
    <property type="term" value="C:cytoplasm"/>
    <property type="evidence" value="ECO:0007669"/>
    <property type="project" value="UniProtKB-SubCell"/>
</dbReference>
<dbReference type="InterPro" id="IPR002676">
    <property type="entry name" value="RimM_N"/>
</dbReference>
<dbReference type="PANTHER" id="PTHR33692:SF1">
    <property type="entry name" value="RIBOSOME MATURATION FACTOR RIMM"/>
    <property type="match status" value="1"/>
</dbReference>
<comment type="similarity">
    <text evidence="5">Belongs to the RimM family.</text>
</comment>
<feature type="domain" description="RimM N-terminal" evidence="6">
    <location>
        <begin position="9"/>
        <end position="87"/>
    </location>
</feature>
<dbReference type="GO" id="GO:0006364">
    <property type="term" value="P:rRNA processing"/>
    <property type="evidence" value="ECO:0007669"/>
    <property type="project" value="UniProtKB-UniRule"/>
</dbReference>
<dbReference type="RefSeq" id="WP_094812993.1">
    <property type="nucleotide sequence ID" value="NZ_PTRA01000001.1"/>
</dbReference>
<dbReference type="SUPFAM" id="SSF50346">
    <property type="entry name" value="PRC-barrel domain"/>
    <property type="match status" value="1"/>
</dbReference>
<comment type="function">
    <text evidence="5">An accessory protein needed during the final step in the assembly of 30S ribosomal subunit, possibly for assembly of the head region. Essential for efficient processing of 16S rRNA. May be needed both before and after RbfA during the maturation of 16S rRNA. It has affinity for free ribosomal 30S subunits but not for 70S ribosomes.</text>
</comment>
<feature type="domain" description="Ribosome maturation factor RimM PRC barrel" evidence="7">
    <location>
        <begin position="102"/>
        <end position="168"/>
    </location>
</feature>
<proteinExistence type="inferred from homology"/>
<evidence type="ECO:0000256" key="3">
    <source>
        <dbReference type="ARBA" id="ARBA00022552"/>
    </source>
</evidence>
<dbReference type="GO" id="GO:0005840">
    <property type="term" value="C:ribosome"/>
    <property type="evidence" value="ECO:0007669"/>
    <property type="project" value="InterPro"/>
</dbReference>
<evidence type="ECO:0000259" key="7">
    <source>
        <dbReference type="Pfam" id="PF24986"/>
    </source>
</evidence>
<dbReference type="AlphaFoldDB" id="A0A2S7IRB8"/>
<evidence type="ECO:0000256" key="1">
    <source>
        <dbReference type="ARBA" id="ARBA00022490"/>
    </source>
</evidence>
<reference evidence="9" key="1">
    <citation type="submission" date="2018-02" db="EMBL/GenBank/DDBJ databases">
        <title>Genome sequencing of Solimonas sp. HR-BB.</title>
        <authorList>
            <person name="Lee Y."/>
            <person name="Jeon C.O."/>
        </authorList>
    </citation>
    <scope>NUCLEOTIDE SEQUENCE [LARGE SCALE GENOMIC DNA]</scope>
    <source>
        <strain evidence="9">HR-U</strain>
    </source>
</reference>
<dbReference type="InterPro" id="IPR056792">
    <property type="entry name" value="PRC_RimM"/>
</dbReference>
<dbReference type="EMBL" id="PTRA01000001">
    <property type="protein sequence ID" value="PQA60263.1"/>
    <property type="molecule type" value="Genomic_DNA"/>
</dbReference>
<keyword evidence="9" id="KW-1185">Reference proteome</keyword>
<evidence type="ECO:0000259" key="6">
    <source>
        <dbReference type="Pfam" id="PF01782"/>
    </source>
</evidence>
<keyword evidence="3 5" id="KW-0698">rRNA processing</keyword>
<dbReference type="InterPro" id="IPR011033">
    <property type="entry name" value="PRC_barrel-like_sf"/>
</dbReference>
<gene>
    <name evidence="5 8" type="primary">rimM</name>
    <name evidence="8" type="ORF">C5O19_11790</name>
</gene>
<comment type="domain">
    <text evidence="5">The PRC barrel domain binds ribosomal protein uS19.</text>
</comment>
<dbReference type="PANTHER" id="PTHR33692">
    <property type="entry name" value="RIBOSOME MATURATION FACTOR RIMM"/>
    <property type="match status" value="1"/>
</dbReference>
<dbReference type="Pfam" id="PF01782">
    <property type="entry name" value="RimM"/>
    <property type="match status" value="1"/>
</dbReference>
<dbReference type="GO" id="GO:0043022">
    <property type="term" value="F:ribosome binding"/>
    <property type="evidence" value="ECO:0007669"/>
    <property type="project" value="InterPro"/>
</dbReference>
<organism evidence="8 9">
    <name type="scientific">Siphonobacter curvatus</name>
    <dbReference type="NCBI Taxonomy" id="2094562"/>
    <lineage>
        <taxon>Bacteria</taxon>
        <taxon>Pseudomonadati</taxon>
        <taxon>Bacteroidota</taxon>
        <taxon>Cytophagia</taxon>
        <taxon>Cytophagales</taxon>
        <taxon>Cytophagaceae</taxon>
        <taxon>Siphonobacter</taxon>
    </lineage>
</organism>
<evidence type="ECO:0000256" key="4">
    <source>
        <dbReference type="ARBA" id="ARBA00023186"/>
    </source>
</evidence>
<dbReference type="Pfam" id="PF24986">
    <property type="entry name" value="PRC_RimM"/>
    <property type="match status" value="1"/>
</dbReference>
<dbReference type="HAMAP" id="MF_00014">
    <property type="entry name" value="Ribosome_mat_RimM"/>
    <property type="match status" value="1"/>
</dbReference>
<sequence length="189" mass="21409">MNKEDCYELGRITKVHGLKGEVQLLFEVDDPFEYEDLDSVLLEVKGQLIPYFIEDLNIQSNKIIAKFEDITSIEKATPLVGAKLWLTLDNLPELDDDQFYFHDVIGYQVVDTNVGPLGTVREFASFSLQDLMVMDYEGKEVLIPVIDEIIGEADHEAKTLSVTLPEGLLDIYMSEAKDSEERDDADEEA</sequence>
<accession>A0A2S7IRB8</accession>
<dbReference type="InterPro" id="IPR011961">
    <property type="entry name" value="RimM"/>
</dbReference>